<dbReference type="Proteomes" id="UP000248021">
    <property type="component" value="Unassembled WGS sequence"/>
</dbReference>
<dbReference type="GO" id="GO:0016853">
    <property type="term" value="F:isomerase activity"/>
    <property type="evidence" value="ECO:0007669"/>
    <property type="project" value="UniProtKB-KW"/>
</dbReference>
<dbReference type="PANTHER" id="PTHR40267">
    <property type="entry name" value="BLR3294 PROTEIN"/>
    <property type="match status" value="1"/>
</dbReference>
<dbReference type="Gene3D" id="3.40.50.12500">
    <property type="match status" value="1"/>
</dbReference>
<keyword evidence="2" id="KW-1185">Reference proteome</keyword>
<dbReference type="OrthoDB" id="9816064at2"/>
<keyword evidence="1" id="KW-0413">Isomerase</keyword>
<evidence type="ECO:0000313" key="1">
    <source>
        <dbReference type="EMBL" id="PXW55595.1"/>
    </source>
</evidence>
<dbReference type="RefSeq" id="WP_110376399.1">
    <property type="nucleotide sequence ID" value="NZ_JAHBRY010000001.1"/>
</dbReference>
<dbReference type="InterPro" id="IPR026286">
    <property type="entry name" value="MaiA/AMDase"/>
</dbReference>
<proteinExistence type="predicted"/>
<dbReference type="AlphaFoldDB" id="A0A2V3TZU2"/>
<gene>
    <name evidence="1" type="ORF">C7450_1092</name>
</gene>
<name>A0A2V3TZU2_9HYPH</name>
<dbReference type="PANTHER" id="PTHR40267:SF1">
    <property type="entry name" value="BLR3294 PROTEIN"/>
    <property type="match status" value="1"/>
</dbReference>
<evidence type="ECO:0000313" key="2">
    <source>
        <dbReference type="Proteomes" id="UP000248021"/>
    </source>
</evidence>
<comment type="caution">
    <text evidence="1">The sequence shown here is derived from an EMBL/GenBank/DDBJ whole genome shotgun (WGS) entry which is preliminary data.</text>
</comment>
<dbReference type="EMBL" id="QJJK01000009">
    <property type="protein sequence ID" value="PXW55595.1"/>
    <property type="molecule type" value="Genomic_DNA"/>
</dbReference>
<sequence length="242" mass="25350">MMTPALPAIGIILPSSNRIVERVTRSILAGLPNVDACFARVPYAGHPSDGYDLEPFRRAAAMLAEARPGIILWNATRGALLGFEPDRRLCAAIERDTGIKATTTALATVALLKASGLTRIGLLSQGDDHDAQKLAETFGRQGIDIVAGAHFGISDNYAAAHIPAGLIEQQAEALAVKSKPDAILIWSTNLAGYAPAKALAARLGIPVFDSAAVGIFHALDHLAEAESARCDAASCSLDTDFV</sequence>
<reference evidence="1 2" key="1">
    <citation type="submission" date="2018-05" db="EMBL/GenBank/DDBJ databases">
        <title>Genomic Encyclopedia of Type Strains, Phase IV (KMG-IV): sequencing the most valuable type-strain genomes for metagenomic binning, comparative biology and taxonomic classification.</title>
        <authorList>
            <person name="Goeker M."/>
        </authorList>
    </citation>
    <scope>NUCLEOTIDE SEQUENCE [LARGE SCALE GENOMIC DNA]</scope>
    <source>
        <strain evidence="1 2">DSM 6462</strain>
    </source>
</reference>
<protein>
    <submittedName>
        <fullName evidence="1">Maleate isomerase</fullName>
    </submittedName>
</protein>
<organism evidence="1 2">
    <name type="scientific">Chelatococcus asaccharovorans</name>
    <dbReference type="NCBI Taxonomy" id="28210"/>
    <lineage>
        <taxon>Bacteria</taxon>
        <taxon>Pseudomonadati</taxon>
        <taxon>Pseudomonadota</taxon>
        <taxon>Alphaproteobacteria</taxon>
        <taxon>Hyphomicrobiales</taxon>
        <taxon>Chelatococcaceae</taxon>
        <taxon>Chelatococcus</taxon>
    </lineage>
</organism>
<accession>A0A2V3TZU2</accession>
<dbReference type="InterPro" id="IPR053714">
    <property type="entry name" value="Iso_Racemase_Enz_sf"/>
</dbReference>
<dbReference type="Pfam" id="PF17645">
    <property type="entry name" value="Amdase"/>
    <property type="match status" value="1"/>
</dbReference>